<evidence type="ECO:0000259" key="5">
    <source>
        <dbReference type="SMART" id="SM00849"/>
    </source>
</evidence>
<comment type="similarity">
    <text evidence="1">Belongs to the metallo-beta-lactamase superfamily.</text>
</comment>
<proteinExistence type="inferred from homology"/>
<dbReference type="RefSeq" id="WP_235293247.1">
    <property type="nucleotide sequence ID" value="NZ_BSOH01000005.1"/>
</dbReference>
<dbReference type="AlphaFoldDB" id="A0AA37SPJ9"/>
<dbReference type="EMBL" id="BSOH01000005">
    <property type="protein sequence ID" value="GLR16443.1"/>
    <property type="molecule type" value="Genomic_DNA"/>
</dbReference>
<keyword evidence="2" id="KW-0479">Metal-binding</keyword>
<dbReference type="Proteomes" id="UP001156666">
    <property type="component" value="Unassembled WGS sequence"/>
</dbReference>
<gene>
    <name evidence="6" type="ORF">GCM10007940_10580</name>
</gene>
<dbReference type="GO" id="GO:0016787">
    <property type="term" value="F:hydrolase activity"/>
    <property type="evidence" value="ECO:0007669"/>
    <property type="project" value="UniProtKB-KW"/>
</dbReference>
<name>A0AA37SPJ9_9BACT</name>
<feature type="domain" description="Metallo-beta-lactamase" evidence="5">
    <location>
        <begin position="42"/>
        <end position="253"/>
    </location>
</feature>
<dbReference type="CDD" id="cd16281">
    <property type="entry name" value="metallo-hydrolase-like_MBL-fold"/>
    <property type="match status" value="1"/>
</dbReference>
<dbReference type="SUPFAM" id="SSF56281">
    <property type="entry name" value="Metallo-hydrolase/oxidoreductase"/>
    <property type="match status" value="1"/>
</dbReference>
<evidence type="ECO:0000313" key="6">
    <source>
        <dbReference type="EMBL" id="GLR16443.1"/>
    </source>
</evidence>
<evidence type="ECO:0000256" key="1">
    <source>
        <dbReference type="ARBA" id="ARBA00007749"/>
    </source>
</evidence>
<accession>A0AA37SPJ9</accession>
<dbReference type="Pfam" id="PF00753">
    <property type="entry name" value="Lactamase_B"/>
    <property type="match status" value="1"/>
</dbReference>
<dbReference type="PANTHER" id="PTHR42978">
    <property type="entry name" value="QUORUM-QUENCHING LACTONASE YTNP-RELATED-RELATED"/>
    <property type="match status" value="1"/>
</dbReference>
<reference evidence="6" key="1">
    <citation type="journal article" date="2014" name="Int. J. Syst. Evol. Microbiol.">
        <title>Complete genome sequence of Corynebacterium casei LMG S-19264T (=DSM 44701T), isolated from a smear-ripened cheese.</title>
        <authorList>
            <consortium name="US DOE Joint Genome Institute (JGI-PGF)"/>
            <person name="Walter F."/>
            <person name="Albersmeier A."/>
            <person name="Kalinowski J."/>
            <person name="Ruckert C."/>
        </authorList>
    </citation>
    <scope>NUCLEOTIDE SEQUENCE</scope>
    <source>
        <strain evidence="6">NBRC 108769</strain>
    </source>
</reference>
<evidence type="ECO:0000256" key="3">
    <source>
        <dbReference type="ARBA" id="ARBA00022801"/>
    </source>
</evidence>
<evidence type="ECO:0000256" key="4">
    <source>
        <dbReference type="ARBA" id="ARBA00022833"/>
    </source>
</evidence>
<organism evidence="6 7">
    <name type="scientific">Portibacter lacus</name>
    <dbReference type="NCBI Taxonomy" id="1099794"/>
    <lineage>
        <taxon>Bacteria</taxon>
        <taxon>Pseudomonadati</taxon>
        <taxon>Bacteroidota</taxon>
        <taxon>Saprospiria</taxon>
        <taxon>Saprospirales</taxon>
        <taxon>Haliscomenobacteraceae</taxon>
        <taxon>Portibacter</taxon>
    </lineage>
</organism>
<evidence type="ECO:0000313" key="7">
    <source>
        <dbReference type="Proteomes" id="UP001156666"/>
    </source>
</evidence>
<dbReference type="InterPro" id="IPR051013">
    <property type="entry name" value="MBL_superfamily_lactonases"/>
</dbReference>
<dbReference type="SMART" id="SM00849">
    <property type="entry name" value="Lactamase_B"/>
    <property type="match status" value="1"/>
</dbReference>
<comment type="caution">
    <text evidence="6">The sequence shown here is derived from an EMBL/GenBank/DDBJ whole genome shotgun (WGS) entry which is preliminary data.</text>
</comment>
<sequence>MKLSVIHAGLFKLDGGAMFGVVPKKLWSKLTPADENNMCTWAMRCLLIETGDRKILVDTGMGDKQDEKFRKHFEPHGPFTIEESLQKHGVSSYDITDVFLTHFHFDHVGGALKRDGNDIIPSYENATYWTNEKHHQWALNPNDRERASFLKENIEGLSNHKVLEYIDVRQDISWIKNIEVKFFYGHTEAMMAPIITLQNGQKIAYVADLLPSSYHIRMPYVMSYDIRPLETLKEKKEFLEYAVTNNIYVIFEHDPIYECGKVAKDEKERYFFSELKMLSDVL</sequence>
<reference evidence="6" key="2">
    <citation type="submission" date="2023-01" db="EMBL/GenBank/DDBJ databases">
        <title>Draft genome sequence of Portibacter lacus strain NBRC 108769.</title>
        <authorList>
            <person name="Sun Q."/>
            <person name="Mori K."/>
        </authorList>
    </citation>
    <scope>NUCLEOTIDE SEQUENCE</scope>
    <source>
        <strain evidence="6">NBRC 108769</strain>
    </source>
</reference>
<evidence type="ECO:0000256" key="2">
    <source>
        <dbReference type="ARBA" id="ARBA00022723"/>
    </source>
</evidence>
<dbReference type="Gene3D" id="3.60.15.10">
    <property type="entry name" value="Ribonuclease Z/Hydroxyacylglutathione hydrolase-like"/>
    <property type="match status" value="1"/>
</dbReference>
<keyword evidence="4" id="KW-0862">Zinc</keyword>
<keyword evidence="7" id="KW-1185">Reference proteome</keyword>
<dbReference type="PANTHER" id="PTHR42978:SF6">
    <property type="entry name" value="QUORUM-QUENCHING LACTONASE YTNP-RELATED"/>
    <property type="match status" value="1"/>
</dbReference>
<keyword evidence="3" id="KW-0378">Hydrolase</keyword>
<dbReference type="InterPro" id="IPR036866">
    <property type="entry name" value="RibonucZ/Hydroxyglut_hydro"/>
</dbReference>
<dbReference type="InterPro" id="IPR001279">
    <property type="entry name" value="Metallo-B-lactamas"/>
</dbReference>
<dbReference type="GO" id="GO:0046872">
    <property type="term" value="F:metal ion binding"/>
    <property type="evidence" value="ECO:0007669"/>
    <property type="project" value="UniProtKB-KW"/>
</dbReference>
<protein>
    <submittedName>
        <fullName evidence="6">MBL fold metallo-hydrolase</fullName>
    </submittedName>
</protein>